<evidence type="ECO:0000313" key="7">
    <source>
        <dbReference type="Proteomes" id="UP000678228"/>
    </source>
</evidence>
<dbReference type="GO" id="GO:0015689">
    <property type="term" value="P:molybdate ion transport"/>
    <property type="evidence" value="ECO:0007669"/>
    <property type="project" value="InterPro"/>
</dbReference>
<dbReference type="RefSeq" id="WP_210597123.1">
    <property type="nucleotide sequence ID" value="NZ_JAGKSQ010000003.1"/>
</dbReference>
<dbReference type="PIRSF" id="PIRSF004846">
    <property type="entry name" value="ModA"/>
    <property type="match status" value="1"/>
</dbReference>
<dbReference type="NCBIfam" id="TIGR01256">
    <property type="entry name" value="modA"/>
    <property type="match status" value="1"/>
</dbReference>
<dbReference type="SUPFAM" id="SSF53850">
    <property type="entry name" value="Periplasmic binding protein-like II"/>
    <property type="match status" value="1"/>
</dbReference>
<feature type="binding site" evidence="5">
    <location>
        <position position="170"/>
    </location>
    <ligand>
        <name>molybdate</name>
        <dbReference type="ChEBI" id="CHEBI:36264"/>
    </ligand>
</feature>
<dbReference type="InterPro" id="IPR005950">
    <property type="entry name" value="ModA"/>
</dbReference>
<gene>
    <name evidence="6" type="primary">modA</name>
    <name evidence="6" type="ORF">J7W16_09865</name>
</gene>
<dbReference type="PROSITE" id="PS51257">
    <property type="entry name" value="PROKAR_LIPOPROTEIN"/>
    <property type="match status" value="1"/>
</dbReference>
<keyword evidence="7" id="KW-1185">Reference proteome</keyword>
<dbReference type="EMBL" id="JAGKSQ010000003">
    <property type="protein sequence ID" value="MBP3951442.1"/>
    <property type="molecule type" value="Genomic_DNA"/>
</dbReference>
<dbReference type="Gene3D" id="3.40.190.10">
    <property type="entry name" value="Periplasmic binding protein-like II"/>
    <property type="match status" value="2"/>
</dbReference>
<evidence type="ECO:0000256" key="1">
    <source>
        <dbReference type="ARBA" id="ARBA00009175"/>
    </source>
</evidence>
<dbReference type="GO" id="GO:0030973">
    <property type="term" value="F:molybdate ion binding"/>
    <property type="evidence" value="ECO:0007669"/>
    <property type="project" value="InterPro"/>
</dbReference>
<dbReference type="Proteomes" id="UP000678228">
    <property type="component" value="Unassembled WGS sequence"/>
</dbReference>
<evidence type="ECO:0000256" key="5">
    <source>
        <dbReference type="PIRSR" id="PIRSR004846-1"/>
    </source>
</evidence>
<evidence type="ECO:0000256" key="3">
    <source>
        <dbReference type="ARBA" id="ARBA00022723"/>
    </source>
</evidence>
<comment type="similarity">
    <text evidence="1">Belongs to the bacterial solute-binding protein ModA family.</text>
</comment>
<dbReference type="PANTHER" id="PTHR30632:SF14">
    <property type="entry name" value="TUNGSTATE_MOLYBDATE_CHROMATE-BINDING PROTEIN MODA"/>
    <property type="match status" value="1"/>
</dbReference>
<protein>
    <submittedName>
        <fullName evidence="6">Molybdate ABC transporter substrate-binding protein</fullName>
    </submittedName>
</protein>
<dbReference type="GO" id="GO:0046872">
    <property type="term" value="F:metal ion binding"/>
    <property type="evidence" value="ECO:0007669"/>
    <property type="project" value="UniProtKB-KW"/>
</dbReference>
<evidence type="ECO:0000313" key="6">
    <source>
        <dbReference type="EMBL" id="MBP3951442.1"/>
    </source>
</evidence>
<organism evidence="6 7">
    <name type="scientific">Halalkalibacter suaedae</name>
    <dbReference type="NCBI Taxonomy" id="2822140"/>
    <lineage>
        <taxon>Bacteria</taxon>
        <taxon>Bacillati</taxon>
        <taxon>Bacillota</taxon>
        <taxon>Bacilli</taxon>
        <taxon>Bacillales</taxon>
        <taxon>Bacillaceae</taxon>
        <taxon>Halalkalibacter</taxon>
    </lineage>
</organism>
<dbReference type="FunFam" id="3.40.190.10:FF:000035">
    <property type="entry name" value="Molybdate ABC transporter substrate-binding protein"/>
    <property type="match status" value="1"/>
</dbReference>
<name>A0A940WVV9_9BACI</name>
<dbReference type="GO" id="GO:1901359">
    <property type="term" value="F:tungstate binding"/>
    <property type="evidence" value="ECO:0007669"/>
    <property type="project" value="UniProtKB-ARBA"/>
</dbReference>
<keyword evidence="3 5" id="KW-0479">Metal-binding</keyword>
<reference evidence="6" key="1">
    <citation type="submission" date="2021-03" db="EMBL/GenBank/DDBJ databases">
        <title>Bacillus suaedae sp. nov., isolated from Suaeda aralocaspica.</title>
        <authorList>
            <person name="Lei R.F.R."/>
        </authorList>
    </citation>
    <scope>NUCLEOTIDE SEQUENCE</scope>
    <source>
        <strain evidence="6">YZJH907-2</strain>
    </source>
</reference>
<dbReference type="AlphaFoldDB" id="A0A940WVV9"/>
<feature type="binding site" evidence="5">
    <location>
        <position position="62"/>
    </location>
    <ligand>
        <name>molybdate</name>
        <dbReference type="ChEBI" id="CHEBI:36264"/>
    </ligand>
</feature>
<comment type="caution">
    <text evidence="6">The sequence shown here is derived from an EMBL/GenBank/DDBJ whole genome shotgun (WGS) entry which is preliminary data.</text>
</comment>
<keyword evidence="4" id="KW-0732">Signal</keyword>
<sequence length="250" mass="27950">MQWKHFLGLLVFFILISGCESTNEEQTLYVAAASDLFNALTEIGDEFTKETGIQIEYTFGSTGLLTQQIQEGAPFDLFTAAHESYIDKLIEVDAVDANSKEYYAIGRMVLVAADSNEQKIDSSFLLDPNTKTITIANPEHAPYGKAAKETLESWGIWEEIQPKLVFAENIRQAYQFVESENADVGFIALSLMNEAEFNYELIDEANHKPILQALAIPKQSEQPELSKQLADFIISSKGQEILKSYGFDTP</sequence>
<evidence type="ECO:0000256" key="4">
    <source>
        <dbReference type="ARBA" id="ARBA00022729"/>
    </source>
</evidence>
<dbReference type="Pfam" id="PF13531">
    <property type="entry name" value="SBP_bac_11"/>
    <property type="match status" value="1"/>
</dbReference>
<dbReference type="InterPro" id="IPR044084">
    <property type="entry name" value="AvModA-like_subst-bd"/>
</dbReference>
<dbReference type="CDD" id="cd13539">
    <property type="entry name" value="PBP2_AvModA"/>
    <property type="match status" value="1"/>
</dbReference>
<accession>A0A940WVV9</accession>
<keyword evidence="2 5" id="KW-0500">Molybdenum</keyword>
<proteinExistence type="inferred from homology"/>
<evidence type="ECO:0000256" key="2">
    <source>
        <dbReference type="ARBA" id="ARBA00022505"/>
    </source>
</evidence>
<dbReference type="InterPro" id="IPR050682">
    <property type="entry name" value="ModA/WtpA"/>
</dbReference>
<dbReference type="PANTHER" id="PTHR30632">
    <property type="entry name" value="MOLYBDATE-BINDING PERIPLASMIC PROTEIN"/>
    <property type="match status" value="1"/>
</dbReference>